<dbReference type="SMART" id="SM00064">
    <property type="entry name" value="FYVE"/>
    <property type="match status" value="1"/>
</dbReference>
<dbReference type="SUPFAM" id="SSF57903">
    <property type="entry name" value="FYVE/PHD zinc finger"/>
    <property type="match status" value="1"/>
</dbReference>
<dbReference type="InterPro" id="IPR009091">
    <property type="entry name" value="RCC1/BLIP-II"/>
</dbReference>
<dbReference type="Pfam" id="PF25390">
    <property type="entry name" value="WD40_RLD"/>
    <property type="match status" value="1"/>
</dbReference>
<dbReference type="Pfam" id="PF01363">
    <property type="entry name" value="FYVE"/>
    <property type="match status" value="1"/>
</dbReference>
<name>A0A9W7GWG8_HIBTR</name>
<dbReference type="InterPro" id="IPR013083">
    <property type="entry name" value="Znf_RING/FYVE/PHD"/>
</dbReference>
<dbReference type="PROSITE" id="PS50012">
    <property type="entry name" value="RCC1_3"/>
    <property type="match status" value="5"/>
</dbReference>
<organism evidence="11 12">
    <name type="scientific">Hibiscus trionum</name>
    <name type="common">Flower of an hour</name>
    <dbReference type="NCBI Taxonomy" id="183268"/>
    <lineage>
        <taxon>Eukaryota</taxon>
        <taxon>Viridiplantae</taxon>
        <taxon>Streptophyta</taxon>
        <taxon>Embryophyta</taxon>
        <taxon>Tracheophyta</taxon>
        <taxon>Spermatophyta</taxon>
        <taxon>Magnoliopsida</taxon>
        <taxon>eudicotyledons</taxon>
        <taxon>Gunneridae</taxon>
        <taxon>Pentapetalae</taxon>
        <taxon>rosids</taxon>
        <taxon>malvids</taxon>
        <taxon>Malvales</taxon>
        <taxon>Malvaceae</taxon>
        <taxon>Malvoideae</taxon>
        <taxon>Hibiscus</taxon>
    </lineage>
</organism>
<dbReference type="PRINTS" id="PR00633">
    <property type="entry name" value="RCCNDNSATION"/>
</dbReference>
<dbReference type="AlphaFoldDB" id="A0A9W7GWG8"/>
<keyword evidence="12" id="KW-1185">Reference proteome</keyword>
<dbReference type="PROSITE" id="PS50178">
    <property type="entry name" value="ZF_FYVE"/>
    <property type="match status" value="1"/>
</dbReference>
<dbReference type="Gene3D" id="2.130.10.30">
    <property type="entry name" value="Regulator of chromosome condensation 1/beta-lactamase-inhibitor protein II"/>
    <property type="match status" value="3"/>
</dbReference>
<evidence type="ECO:0000259" key="10">
    <source>
        <dbReference type="PROSITE" id="PS51514"/>
    </source>
</evidence>
<dbReference type="GO" id="GO:0008270">
    <property type="term" value="F:zinc ion binding"/>
    <property type="evidence" value="ECO:0007669"/>
    <property type="project" value="UniProtKB-KW"/>
</dbReference>
<dbReference type="InterPro" id="IPR001849">
    <property type="entry name" value="PH_domain"/>
</dbReference>
<comment type="caution">
    <text evidence="11">The sequence shown here is derived from an EMBL/GenBank/DDBJ whole genome shotgun (WGS) entry which is preliminary data.</text>
</comment>
<proteinExistence type="predicted"/>
<gene>
    <name evidence="11" type="ORF">HRI_000279900</name>
</gene>
<dbReference type="PROSITE" id="PS51514">
    <property type="entry name" value="BRX"/>
    <property type="match status" value="1"/>
</dbReference>
<evidence type="ECO:0000259" key="9">
    <source>
        <dbReference type="PROSITE" id="PS50178"/>
    </source>
</evidence>
<feature type="compositionally biased region" description="Basic and acidic residues" evidence="8">
    <location>
        <begin position="733"/>
        <end position="742"/>
    </location>
</feature>
<evidence type="ECO:0000256" key="2">
    <source>
        <dbReference type="ARBA" id="ARBA00022737"/>
    </source>
</evidence>
<dbReference type="SUPFAM" id="SSF50985">
    <property type="entry name" value="RCC1/BLIP-II"/>
    <property type="match status" value="1"/>
</dbReference>
<evidence type="ECO:0000256" key="3">
    <source>
        <dbReference type="ARBA" id="ARBA00022771"/>
    </source>
</evidence>
<dbReference type="OrthoDB" id="5981550at2759"/>
<dbReference type="InterPro" id="IPR011011">
    <property type="entry name" value="Znf_FYVE_PHD"/>
</dbReference>
<dbReference type="InterPro" id="IPR051210">
    <property type="entry name" value="Ub_ligase/GEF_domain"/>
</dbReference>
<dbReference type="CDD" id="cd13365">
    <property type="entry name" value="PH_PLC_plant-like"/>
    <property type="match status" value="1"/>
</dbReference>
<evidence type="ECO:0000256" key="5">
    <source>
        <dbReference type="PROSITE-ProRule" id="PRU00091"/>
    </source>
</evidence>
<dbReference type="InterPro" id="IPR017455">
    <property type="entry name" value="Znf_FYVE-rel"/>
</dbReference>
<feature type="domain" description="FYVE-type" evidence="9">
    <location>
        <begin position="644"/>
        <end position="706"/>
    </location>
</feature>
<reference evidence="11" key="1">
    <citation type="submission" date="2023-05" db="EMBL/GenBank/DDBJ databases">
        <title>Genome and transcriptome analyses reveal genes involved in the formation of fine ridges on petal epidermal cells in Hibiscus trionum.</title>
        <authorList>
            <person name="Koshimizu S."/>
            <person name="Masuda S."/>
            <person name="Ishii T."/>
            <person name="Shirasu K."/>
            <person name="Hoshino A."/>
            <person name="Arita M."/>
        </authorList>
    </citation>
    <scope>NUCLEOTIDE SEQUENCE</scope>
    <source>
        <strain evidence="11">Hamamatsu line</strain>
    </source>
</reference>
<feature type="repeat" description="RCC1" evidence="6">
    <location>
        <begin position="536"/>
        <end position="587"/>
    </location>
</feature>
<feature type="repeat" description="RCC1" evidence="6">
    <location>
        <begin position="588"/>
        <end position="639"/>
    </location>
</feature>
<keyword evidence="2" id="KW-0677">Repeat</keyword>
<dbReference type="PANTHER" id="PTHR22870:SF350">
    <property type="entry name" value="F12P19.9 PROTEIN"/>
    <property type="match status" value="1"/>
</dbReference>
<evidence type="ECO:0000256" key="1">
    <source>
        <dbReference type="ARBA" id="ARBA00022723"/>
    </source>
</evidence>
<dbReference type="SUPFAM" id="SSF50729">
    <property type="entry name" value="PH domain-like"/>
    <property type="match status" value="1"/>
</dbReference>
<dbReference type="InterPro" id="IPR058923">
    <property type="entry name" value="RCC1-like_dom"/>
</dbReference>
<evidence type="ECO:0000256" key="8">
    <source>
        <dbReference type="SAM" id="MobiDB-lite"/>
    </source>
</evidence>
<evidence type="ECO:0000313" key="12">
    <source>
        <dbReference type="Proteomes" id="UP001165190"/>
    </source>
</evidence>
<evidence type="ECO:0000256" key="4">
    <source>
        <dbReference type="ARBA" id="ARBA00022833"/>
    </source>
</evidence>
<dbReference type="Gene3D" id="2.30.29.30">
    <property type="entry name" value="Pleckstrin-homology domain (PH domain)/Phosphotyrosine-binding domain (PTB)"/>
    <property type="match status" value="1"/>
</dbReference>
<feature type="domain" description="BRX" evidence="10">
    <location>
        <begin position="996"/>
        <end position="1051"/>
    </location>
</feature>
<accession>A0A9W7GWG8</accession>
<dbReference type="PANTHER" id="PTHR22870">
    <property type="entry name" value="REGULATOR OF CHROMOSOME CONDENSATION"/>
    <property type="match status" value="1"/>
</dbReference>
<keyword evidence="4" id="KW-0862">Zinc</keyword>
<feature type="region of interest" description="Disordered" evidence="8">
    <location>
        <begin position="726"/>
        <end position="765"/>
    </location>
</feature>
<protein>
    <submittedName>
        <fullName evidence="11">Uncharacterized protein</fullName>
    </submittedName>
</protein>
<keyword evidence="7" id="KW-0175">Coiled coil</keyword>
<dbReference type="EMBL" id="BSYR01000004">
    <property type="protein sequence ID" value="GMI66106.1"/>
    <property type="molecule type" value="Genomic_DNA"/>
</dbReference>
<dbReference type="InterPro" id="IPR000408">
    <property type="entry name" value="Reg_chr_condens"/>
</dbReference>
<dbReference type="Gene3D" id="3.30.40.10">
    <property type="entry name" value="Zinc/RING finger domain, C3HC4 (zinc finger)"/>
    <property type="match status" value="1"/>
</dbReference>
<dbReference type="InterPro" id="IPR011993">
    <property type="entry name" value="PH-like_dom_sf"/>
</dbReference>
<sequence>MMGEGDALLPFDRHVEQAVLAMKKGAHLLKCGRRGKPKFCPFRLSTDEKYLIWYSGKEERQLRLSSVIKIVAGQKTVNFQRQYQPHREQQSISLIYYANGERSLDLICKDKVEADAWFLGLRVAISRSHSCRSVSAMRNHNRGAQSCLSSPAGFIRRKHNLGLMEETNQFSQVRSLCGSPSLSLSERCFSDGLSYSSDSFYSWESNLSHMQNVTNYTLTPDSPYIQLDNVKQWGMDYAATEFKKNTSHRFATQIQKNEILKDVMIWGEEVVGGNICGLYSDSFGVESGSNADVLLPKLLESVTMLDVQCISLGARHAALVTKQGEVFCWGDANGGRVGNKININISHPKLVESLNGIAVRGVACSEYQTCALTQSEELYTWGGELYPNQWLPHKVFGPVDGINVLGVSCGEWHTSIVSTTGKLFTYGDGTFGVLGHGNTQSLLLPKEVESLKGFWVKSVSCGPWHTAAIAESMTDRNKLNANGGKLFTWGDGDKGRLGHADGDRKLIPTFVVQLMDHDFIQVCCGGLITVALTSKGTIYTMGSAVYGQLGNPQAKDKSVTVVEGKLKHEFVKEISSGSYHVAALTSGGGVYTWGRGGNGQLGLGDTEDRNTPCFVESLRDRQVESITCGSNLTAAICLHKSISVSDQSTCRGCKMAFGFARKKHNCYNCGLLFCHACSSKKVVNTSLAPNKSKPCRVCNSCFNQIQKVTSSSKNLKPENRVVGQLLSPQTHRSLLDEKDGSKSRLLSLKHPSSYEGNQDSERKSPHIKYVEPASCLPAATPRWGQVSCPIVFDAPQAQSKNAATNSPLSQNQSPLRSKFTILNSVILENDLPESKKMLNEEVQRLKDEARSLEMQCQIGSQKIEEYRRQIEHSWSLAKEEAEKCKAAKDLIKALALRLHSISEEFPVVREEKSASVDVQHHSPRTRKEPLSTEKLSVESEPHLPCLQTEIACGVKSTTTEGLCGTPIVYSNKSRSMRMQMEAEQTAGRSDKDSKVKEWVEQYEDGVYVTFTTLASGHKGLKRVRFSRKRFTEKGAEQWWEENQVKVYQKYGIEEYCHSNLKH</sequence>
<evidence type="ECO:0000256" key="6">
    <source>
        <dbReference type="PROSITE-ProRule" id="PRU00235"/>
    </source>
</evidence>
<feature type="region of interest" description="Disordered" evidence="8">
    <location>
        <begin position="912"/>
        <end position="936"/>
    </location>
</feature>
<keyword evidence="3 5" id="KW-0863">Zinc-finger</keyword>
<keyword evidence="1" id="KW-0479">Metal-binding</keyword>
<evidence type="ECO:0000313" key="11">
    <source>
        <dbReference type="EMBL" id="GMI66106.1"/>
    </source>
</evidence>
<feature type="coiled-coil region" evidence="7">
    <location>
        <begin position="835"/>
        <end position="869"/>
    </location>
</feature>
<feature type="repeat" description="RCC1" evidence="6">
    <location>
        <begin position="421"/>
        <end position="472"/>
    </location>
</feature>
<dbReference type="Pfam" id="PF16457">
    <property type="entry name" value="PH_12"/>
    <property type="match status" value="1"/>
</dbReference>
<dbReference type="PROSITE" id="PS00626">
    <property type="entry name" value="RCC1_2"/>
    <property type="match status" value="1"/>
</dbReference>
<evidence type="ECO:0000256" key="7">
    <source>
        <dbReference type="SAM" id="Coils"/>
    </source>
</evidence>
<feature type="repeat" description="RCC1" evidence="6">
    <location>
        <begin position="324"/>
        <end position="375"/>
    </location>
</feature>
<feature type="repeat" description="RCC1" evidence="6">
    <location>
        <begin position="484"/>
        <end position="535"/>
    </location>
</feature>
<dbReference type="Pfam" id="PF08381">
    <property type="entry name" value="BRX"/>
    <property type="match status" value="1"/>
</dbReference>
<dbReference type="Proteomes" id="UP001165190">
    <property type="component" value="Unassembled WGS sequence"/>
</dbReference>
<dbReference type="InterPro" id="IPR013591">
    <property type="entry name" value="Brevis_radix_dom"/>
</dbReference>
<dbReference type="InterPro" id="IPR000306">
    <property type="entry name" value="Znf_FYVE"/>
</dbReference>